<evidence type="ECO:0000256" key="3">
    <source>
        <dbReference type="ARBA" id="ARBA00022538"/>
    </source>
</evidence>
<evidence type="ECO:0000259" key="12">
    <source>
        <dbReference type="Pfam" id="PF23256"/>
    </source>
</evidence>
<name>A0AAD8ND30_9APIA</name>
<dbReference type="InterPro" id="IPR050794">
    <property type="entry name" value="CPA2_transporter"/>
</dbReference>
<dbReference type="PANTHER" id="PTHR32468:SF26">
    <property type="entry name" value="CATION_H(+) ANTIPORTER 15"/>
    <property type="match status" value="1"/>
</dbReference>
<evidence type="ECO:0000313" key="14">
    <source>
        <dbReference type="EMBL" id="KAK1403861.1"/>
    </source>
</evidence>
<dbReference type="Pfam" id="PF00999">
    <property type="entry name" value="Na_H_Exchanger"/>
    <property type="match status" value="1"/>
</dbReference>
<gene>
    <name evidence="14" type="ORF">POM88_003466</name>
    <name evidence="15" type="ORF">POM88_003535</name>
</gene>
<feature type="transmembrane region" description="Helical" evidence="10">
    <location>
        <begin position="239"/>
        <end position="263"/>
    </location>
</feature>
<evidence type="ECO:0000256" key="2">
    <source>
        <dbReference type="ARBA" id="ARBA00022448"/>
    </source>
</evidence>
<feature type="transmembrane region" description="Helical" evidence="10">
    <location>
        <begin position="325"/>
        <end position="342"/>
    </location>
</feature>
<keyword evidence="3" id="KW-0633">Potassium transport</keyword>
<protein>
    <submittedName>
        <fullName evidence="14">Cation/H(+) antiporter 15</fullName>
    </submittedName>
</protein>
<dbReference type="GO" id="GO:0006813">
    <property type="term" value="P:potassium ion transport"/>
    <property type="evidence" value="ECO:0007669"/>
    <property type="project" value="UniProtKB-KW"/>
</dbReference>
<keyword evidence="8 10" id="KW-0472">Membrane</keyword>
<sequence>MDATNISELSEARQRAAGMVCYAPKMILTKGVWENENPLDYSVPLFLVQLLVVSCLGRVIHLVFKPFRQPKALSQILCGIILGPSILGRSSFIIESFFPLRSVILYDTMANIGLVFNLFLVGIEMDIFHSFRVEGRSIAIAVVSMILPFAISCCTSYILENHIPKELNNGKFIIFLALAASVSAFQLLSRVLVELKILNTEIGRIAMQSSFLNDVFSWFAVIIFLVVAKNDNMSASPVWVIICSVAFILFFIFVIRPALWLLIRRTPEGKSFSELSISLILAGVMLAGFVSEVIGVHAIFGAFIFGLVIPSGPLVQVLVERLEDIVTGILLPLYYAGFGLRAKITRSGSPYNWSIVIIISFAFLGKAIGTFLAALVYRMPLRDAATLSALMNAKGLIELVILNQGLEHEIIDSTSFSVMMFATVFTIGITIPLITIIYKPSSKLVTYRGRAIDKAKSETELRVLVVVQSSRNVPTIINLLEASNPITGLPLCVYVLHLAELTGRASAMLITHGTQDKGTAPLNTAQAQSENILQEFKKMEEQNRGMTVQPQTAISPFATMHEDICNMAEDKKVAFIIIPFHKQQTVDGEMTTTNPEIQKVNQRVLENAVCSVGILIDRGLGGISSMAGTEVAHHIAVLFFSGPDDREALAYGMRLGQHPNNNVTVIRFVPGKQAKLESEYGHLPRRSHRPTPMDTEKFLDDDYIREFKLLEAHNESLNYAEAVVNDSEETVAAVKSVDKIHDLFLVGRRQGVLSNLTEGLTEWSETPELGAIGDLLVSPDFPAKVSVLVVQHYLQ</sequence>
<evidence type="ECO:0000256" key="5">
    <source>
        <dbReference type="ARBA" id="ARBA00022958"/>
    </source>
</evidence>
<keyword evidence="4 10" id="KW-0812">Transmembrane</keyword>
<dbReference type="Pfam" id="PF23256">
    <property type="entry name" value="CHX17_2nd"/>
    <property type="match status" value="1"/>
</dbReference>
<evidence type="ECO:0000256" key="9">
    <source>
        <dbReference type="ARBA" id="ARBA00038341"/>
    </source>
</evidence>
<proteinExistence type="inferred from homology"/>
<feature type="domain" description="Cation/H(+) antiporter central" evidence="12">
    <location>
        <begin position="491"/>
        <end position="625"/>
    </location>
</feature>
<feature type="transmembrane region" description="Helical" evidence="10">
    <location>
        <begin position="275"/>
        <end position="305"/>
    </location>
</feature>
<comment type="similarity">
    <text evidence="9">Belongs to the monovalent cation:proton antiporter 2 (CPA2) transporter (TC 2.A.37) family. CHX (TC 2.A.37.4) subfamily.</text>
</comment>
<dbReference type="EMBL" id="JAUIZM010000001">
    <property type="protein sequence ID" value="KAK1403930.1"/>
    <property type="molecule type" value="Genomic_DNA"/>
</dbReference>
<keyword evidence="7" id="KW-0406">Ion transport</keyword>
<feature type="transmembrane region" description="Helical" evidence="10">
    <location>
        <begin position="354"/>
        <end position="377"/>
    </location>
</feature>
<dbReference type="InterPro" id="IPR057291">
    <property type="entry name" value="CHX17_2nd"/>
</dbReference>
<dbReference type="Proteomes" id="UP001237642">
    <property type="component" value="Unassembled WGS sequence"/>
</dbReference>
<evidence type="ECO:0000313" key="16">
    <source>
        <dbReference type="Proteomes" id="UP001237642"/>
    </source>
</evidence>
<feature type="transmembrane region" description="Helical" evidence="10">
    <location>
        <begin position="171"/>
        <end position="193"/>
    </location>
</feature>
<comment type="caution">
    <text evidence="14">The sequence shown here is derived from an EMBL/GenBank/DDBJ whole genome shotgun (WGS) entry which is preliminary data.</text>
</comment>
<organism evidence="14 16">
    <name type="scientific">Heracleum sosnowskyi</name>
    <dbReference type="NCBI Taxonomy" id="360622"/>
    <lineage>
        <taxon>Eukaryota</taxon>
        <taxon>Viridiplantae</taxon>
        <taxon>Streptophyta</taxon>
        <taxon>Embryophyta</taxon>
        <taxon>Tracheophyta</taxon>
        <taxon>Spermatophyta</taxon>
        <taxon>Magnoliopsida</taxon>
        <taxon>eudicotyledons</taxon>
        <taxon>Gunneridae</taxon>
        <taxon>Pentapetalae</taxon>
        <taxon>asterids</taxon>
        <taxon>campanulids</taxon>
        <taxon>Apiales</taxon>
        <taxon>Apiaceae</taxon>
        <taxon>Apioideae</taxon>
        <taxon>apioid superclade</taxon>
        <taxon>Tordylieae</taxon>
        <taxon>Tordyliinae</taxon>
        <taxon>Heracleum</taxon>
    </lineage>
</organism>
<dbReference type="GO" id="GO:0012505">
    <property type="term" value="C:endomembrane system"/>
    <property type="evidence" value="ECO:0007669"/>
    <property type="project" value="TreeGrafter"/>
</dbReference>
<dbReference type="InterPro" id="IPR038770">
    <property type="entry name" value="Na+/solute_symporter_sf"/>
</dbReference>
<dbReference type="Pfam" id="PF23259">
    <property type="entry name" value="CHX17_C"/>
    <property type="match status" value="1"/>
</dbReference>
<dbReference type="PANTHER" id="PTHR32468">
    <property type="entry name" value="CATION/H + ANTIPORTER"/>
    <property type="match status" value="1"/>
</dbReference>
<feature type="transmembrane region" description="Helical" evidence="10">
    <location>
        <begin position="43"/>
        <end position="64"/>
    </location>
</feature>
<keyword evidence="5" id="KW-0630">Potassium</keyword>
<evidence type="ECO:0000256" key="1">
    <source>
        <dbReference type="ARBA" id="ARBA00004141"/>
    </source>
</evidence>
<evidence type="ECO:0000256" key="4">
    <source>
        <dbReference type="ARBA" id="ARBA00022692"/>
    </source>
</evidence>
<keyword evidence="16" id="KW-1185">Reference proteome</keyword>
<dbReference type="InterPro" id="IPR006153">
    <property type="entry name" value="Cation/H_exchanger_TM"/>
</dbReference>
<evidence type="ECO:0000256" key="6">
    <source>
        <dbReference type="ARBA" id="ARBA00022989"/>
    </source>
</evidence>
<dbReference type="Gene3D" id="1.20.1530.20">
    <property type="match status" value="1"/>
</dbReference>
<accession>A0AAD8ND30</accession>
<feature type="transmembrane region" description="Helical" evidence="10">
    <location>
        <begin position="76"/>
        <end position="98"/>
    </location>
</feature>
<reference evidence="14" key="2">
    <citation type="submission" date="2023-05" db="EMBL/GenBank/DDBJ databases">
        <authorList>
            <person name="Schelkunov M.I."/>
        </authorList>
    </citation>
    <scope>NUCLEOTIDE SEQUENCE</scope>
    <source>
        <strain evidence="14">Hsosn_3</strain>
        <tissue evidence="14">Leaf</tissue>
    </source>
</reference>
<feature type="transmembrane region" description="Helical" evidence="10">
    <location>
        <begin position="205"/>
        <end position="227"/>
    </location>
</feature>
<feature type="transmembrane region" description="Helical" evidence="10">
    <location>
        <begin position="416"/>
        <end position="438"/>
    </location>
</feature>
<keyword evidence="6 10" id="KW-1133">Transmembrane helix</keyword>
<evidence type="ECO:0000313" key="15">
    <source>
        <dbReference type="EMBL" id="KAK1403930.1"/>
    </source>
</evidence>
<dbReference type="EMBL" id="JAUIZM010000001">
    <property type="protein sequence ID" value="KAK1403861.1"/>
    <property type="molecule type" value="Genomic_DNA"/>
</dbReference>
<reference evidence="14" key="1">
    <citation type="submission" date="2023-02" db="EMBL/GenBank/DDBJ databases">
        <title>Genome of toxic invasive species Heracleum sosnowskyi carries increased number of genes despite the absence of recent whole-genome duplications.</title>
        <authorList>
            <person name="Schelkunov M."/>
            <person name="Shtratnikova V."/>
            <person name="Makarenko M."/>
            <person name="Klepikova A."/>
            <person name="Omelchenko D."/>
            <person name="Novikova G."/>
            <person name="Obukhova E."/>
            <person name="Bogdanov V."/>
            <person name="Penin A."/>
            <person name="Logacheva M."/>
        </authorList>
    </citation>
    <scope>NUCLEOTIDE SEQUENCE</scope>
    <source>
        <strain evidence="14">Hsosn_3</strain>
        <tissue evidence="14">Leaf</tissue>
    </source>
</reference>
<feature type="domain" description="Cation/H+ exchanger transmembrane" evidence="11">
    <location>
        <begin position="54"/>
        <end position="431"/>
    </location>
</feature>
<comment type="subcellular location">
    <subcellularLocation>
        <location evidence="1">Membrane</location>
        <topology evidence="1">Multi-pass membrane protein</topology>
    </subcellularLocation>
</comment>
<evidence type="ECO:0000256" key="10">
    <source>
        <dbReference type="SAM" id="Phobius"/>
    </source>
</evidence>
<dbReference type="GO" id="GO:1902600">
    <property type="term" value="P:proton transmembrane transport"/>
    <property type="evidence" value="ECO:0007669"/>
    <property type="project" value="InterPro"/>
</dbReference>
<evidence type="ECO:0000256" key="8">
    <source>
        <dbReference type="ARBA" id="ARBA00023136"/>
    </source>
</evidence>
<feature type="transmembrane region" description="Helical" evidence="10">
    <location>
        <begin position="137"/>
        <end position="159"/>
    </location>
</feature>
<dbReference type="GO" id="GO:0016020">
    <property type="term" value="C:membrane"/>
    <property type="evidence" value="ECO:0007669"/>
    <property type="project" value="UniProtKB-SubCell"/>
</dbReference>
<evidence type="ECO:0000259" key="11">
    <source>
        <dbReference type="Pfam" id="PF00999"/>
    </source>
</evidence>
<evidence type="ECO:0000259" key="13">
    <source>
        <dbReference type="Pfam" id="PF23259"/>
    </source>
</evidence>
<dbReference type="AlphaFoldDB" id="A0AAD8ND30"/>
<dbReference type="GO" id="GO:0006885">
    <property type="term" value="P:regulation of pH"/>
    <property type="evidence" value="ECO:0007669"/>
    <property type="project" value="TreeGrafter"/>
</dbReference>
<feature type="domain" description="Cation/H(+) antiporter C-terminal" evidence="13">
    <location>
        <begin position="635"/>
        <end position="793"/>
    </location>
</feature>
<evidence type="ECO:0000256" key="7">
    <source>
        <dbReference type="ARBA" id="ARBA00023065"/>
    </source>
</evidence>
<dbReference type="GO" id="GO:0015297">
    <property type="term" value="F:antiporter activity"/>
    <property type="evidence" value="ECO:0007669"/>
    <property type="project" value="InterPro"/>
</dbReference>
<dbReference type="Gene3D" id="3.40.50.12370">
    <property type="match status" value="1"/>
</dbReference>
<feature type="transmembrane region" description="Helical" evidence="10">
    <location>
        <begin position="104"/>
        <end position="125"/>
    </location>
</feature>
<keyword evidence="2" id="KW-0813">Transport</keyword>
<dbReference type="InterPro" id="IPR057290">
    <property type="entry name" value="CHX17_C"/>
</dbReference>